<dbReference type="InterPro" id="IPR015943">
    <property type="entry name" value="WD40/YVTN_repeat-like_dom_sf"/>
</dbReference>
<keyword evidence="2" id="KW-0106">Calcium</keyword>
<accession>A0A075B023</accession>
<dbReference type="HOGENOM" id="CLU_891832_0_0_1"/>
<dbReference type="PANTHER" id="PTHR44324:SF4">
    <property type="entry name" value="WD40 REPEAT DOMAIN 95"/>
    <property type="match status" value="1"/>
</dbReference>
<evidence type="ECO:0000313" key="4">
    <source>
        <dbReference type="EMBL" id="EPZ35719.1"/>
    </source>
</evidence>
<keyword evidence="1" id="KW-0677">Repeat</keyword>
<reference evidence="4 5" key="1">
    <citation type="journal article" date="2013" name="Curr. Biol.">
        <title>Shared signatures of parasitism and phylogenomics unite Cryptomycota and microsporidia.</title>
        <authorList>
            <person name="James T.Y."/>
            <person name="Pelin A."/>
            <person name="Bonen L."/>
            <person name="Ahrendt S."/>
            <person name="Sain D."/>
            <person name="Corradi N."/>
            <person name="Stajich J.E."/>
        </authorList>
    </citation>
    <scope>NUCLEOTIDE SEQUENCE [LARGE SCALE GENOMIC DNA]</scope>
    <source>
        <strain evidence="4 5">CSF55</strain>
    </source>
</reference>
<protein>
    <submittedName>
        <fullName evidence="4">EF-Hand 1, calcium-binding site domain-containing protein</fullName>
    </submittedName>
</protein>
<dbReference type="InterPro" id="IPR011992">
    <property type="entry name" value="EF-hand-dom_pair"/>
</dbReference>
<dbReference type="EMBL" id="KE560768">
    <property type="protein sequence ID" value="EPZ35719.1"/>
    <property type="molecule type" value="Genomic_DNA"/>
</dbReference>
<dbReference type="AlphaFoldDB" id="A0A075B023"/>
<dbReference type="InterPro" id="IPR018247">
    <property type="entry name" value="EF_Hand_1_Ca_BS"/>
</dbReference>
<feature type="domain" description="EF-hand" evidence="3">
    <location>
        <begin position="91"/>
        <end position="126"/>
    </location>
</feature>
<dbReference type="Gene3D" id="1.10.238.10">
    <property type="entry name" value="EF-hand"/>
    <property type="match status" value="1"/>
</dbReference>
<dbReference type="Pfam" id="PF13202">
    <property type="entry name" value="EF-hand_5"/>
    <property type="match status" value="1"/>
</dbReference>
<sequence>MSEFEVDSDNNELKAISENAETSELKTLDANARKNKIPSYTSTYQDIQQAMNITHFEKLMNTFKKAEAEGESGFELDKFRRVFGEILSGNLNYEAMTMLFMKIDANSDGTIDWDEFSTYMMMGQIELGDRKQVFVEKDKKTLHCKSKDMIKRIDYIQKERKYVTVSRDAIATLWNPEFVLQKSINLKDLIRTDSWVTDACFLHEYNKLALINDDRLLCIFDILSIKPRCVLIAGPIENNPLSICFARSHDEENDMILFGDDGGYMNILTFQRRFFIENATDGDPILFNSSLMAQKKNKIGMNYTRVITIEIF</sequence>
<proteinExistence type="predicted"/>
<name>A0A075B023_ROZAC</name>
<dbReference type="Proteomes" id="UP000030755">
    <property type="component" value="Unassembled WGS sequence"/>
</dbReference>
<gene>
    <name evidence="4" type="ORF">O9G_006057</name>
</gene>
<dbReference type="PROSITE" id="PS50222">
    <property type="entry name" value="EF_HAND_2"/>
    <property type="match status" value="1"/>
</dbReference>
<dbReference type="SUPFAM" id="SSF47473">
    <property type="entry name" value="EF-hand"/>
    <property type="match status" value="1"/>
</dbReference>
<dbReference type="InterPro" id="IPR002048">
    <property type="entry name" value="EF_hand_dom"/>
</dbReference>
<dbReference type="GO" id="GO:0005509">
    <property type="term" value="F:calcium ion binding"/>
    <property type="evidence" value="ECO:0007669"/>
    <property type="project" value="InterPro"/>
</dbReference>
<dbReference type="InterPro" id="IPR051242">
    <property type="entry name" value="WD-EF-hand_domain"/>
</dbReference>
<dbReference type="OrthoDB" id="2124136at2759"/>
<evidence type="ECO:0000256" key="2">
    <source>
        <dbReference type="ARBA" id="ARBA00022837"/>
    </source>
</evidence>
<dbReference type="PROSITE" id="PS00018">
    <property type="entry name" value="EF_HAND_1"/>
    <property type="match status" value="1"/>
</dbReference>
<dbReference type="PANTHER" id="PTHR44324">
    <property type="entry name" value="WD40 REPEAT DOMAIN 95"/>
    <property type="match status" value="1"/>
</dbReference>
<evidence type="ECO:0000313" key="5">
    <source>
        <dbReference type="Proteomes" id="UP000030755"/>
    </source>
</evidence>
<dbReference type="SUPFAM" id="SSF50978">
    <property type="entry name" value="WD40 repeat-like"/>
    <property type="match status" value="1"/>
</dbReference>
<organism evidence="4 5">
    <name type="scientific">Rozella allomycis (strain CSF55)</name>
    <dbReference type="NCBI Taxonomy" id="988480"/>
    <lineage>
        <taxon>Eukaryota</taxon>
        <taxon>Fungi</taxon>
        <taxon>Fungi incertae sedis</taxon>
        <taxon>Cryptomycota</taxon>
        <taxon>Cryptomycota incertae sedis</taxon>
        <taxon>Rozella</taxon>
    </lineage>
</organism>
<keyword evidence="5" id="KW-1185">Reference proteome</keyword>
<evidence type="ECO:0000259" key="3">
    <source>
        <dbReference type="PROSITE" id="PS50222"/>
    </source>
</evidence>
<dbReference type="Gene3D" id="2.130.10.10">
    <property type="entry name" value="YVTN repeat-like/Quinoprotein amine dehydrogenase"/>
    <property type="match status" value="1"/>
</dbReference>
<dbReference type="InterPro" id="IPR036322">
    <property type="entry name" value="WD40_repeat_dom_sf"/>
</dbReference>
<feature type="non-terminal residue" evidence="4">
    <location>
        <position position="312"/>
    </location>
</feature>
<evidence type="ECO:0000256" key="1">
    <source>
        <dbReference type="ARBA" id="ARBA00022737"/>
    </source>
</evidence>